<dbReference type="GO" id="GO:0050660">
    <property type="term" value="F:flavin adenine dinucleotide binding"/>
    <property type="evidence" value="ECO:0007669"/>
    <property type="project" value="TreeGrafter"/>
</dbReference>
<dbReference type="Pfam" id="PF00258">
    <property type="entry name" value="Flavodoxin_1"/>
    <property type="match status" value="1"/>
</dbReference>
<evidence type="ECO:0000256" key="5">
    <source>
        <dbReference type="ARBA" id="ARBA00022827"/>
    </source>
</evidence>
<comment type="cofactor">
    <cofactor evidence="1">
        <name>FMN</name>
        <dbReference type="ChEBI" id="CHEBI:58210"/>
    </cofactor>
</comment>
<dbReference type="AlphaFoldDB" id="A0A9W5TEI8"/>
<keyword evidence="5" id="KW-0274">FAD</keyword>
<keyword evidence="9" id="KW-0812">Transmembrane</keyword>
<feature type="domain" description="FAD-binding FR-type" evidence="11">
    <location>
        <begin position="344"/>
        <end position="537"/>
    </location>
</feature>
<dbReference type="Gene3D" id="3.40.50.80">
    <property type="entry name" value="Nucleotide-binding domain of ferredoxin-NADP reductase (FNR) module"/>
    <property type="match status" value="1"/>
</dbReference>
<evidence type="ECO:0000256" key="9">
    <source>
        <dbReference type="SAM" id="Phobius"/>
    </source>
</evidence>
<evidence type="ECO:0000259" key="11">
    <source>
        <dbReference type="PROSITE" id="PS51384"/>
    </source>
</evidence>
<dbReference type="InterPro" id="IPR008254">
    <property type="entry name" value="Flavodoxin/NO_synth"/>
</dbReference>
<dbReference type="PROSITE" id="PS51384">
    <property type="entry name" value="FAD_FR"/>
    <property type="match status" value="1"/>
</dbReference>
<comment type="caution">
    <text evidence="12">The sequence shown here is derived from an EMBL/GenBank/DDBJ whole genome shotgun (WGS) entry which is preliminary data.</text>
</comment>
<evidence type="ECO:0000256" key="7">
    <source>
        <dbReference type="ARBA" id="ARBA00023002"/>
    </source>
</evidence>
<dbReference type="GO" id="GO:0005829">
    <property type="term" value="C:cytosol"/>
    <property type="evidence" value="ECO:0007669"/>
    <property type="project" value="TreeGrafter"/>
</dbReference>
<dbReference type="GO" id="GO:0003958">
    <property type="term" value="F:NADPH-hemoprotein reductase activity"/>
    <property type="evidence" value="ECO:0007669"/>
    <property type="project" value="UniProtKB-EC"/>
</dbReference>
<dbReference type="Proteomes" id="UP001057455">
    <property type="component" value="Unassembled WGS sequence"/>
</dbReference>
<keyword evidence="7" id="KW-0560">Oxidoreductase</keyword>
<evidence type="ECO:0000256" key="1">
    <source>
        <dbReference type="ARBA" id="ARBA00001917"/>
    </source>
</evidence>
<dbReference type="InterPro" id="IPR017927">
    <property type="entry name" value="FAD-bd_FR_type"/>
</dbReference>
<dbReference type="PANTHER" id="PTHR19384">
    <property type="entry name" value="NITRIC OXIDE SYNTHASE-RELATED"/>
    <property type="match status" value="1"/>
</dbReference>
<keyword evidence="13" id="KW-1185">Reference proteome</keyword>
<protein>
    <recommendedName>
        <fullName evidence="8">NADPH--hemoprotein reductase</fullName>
        <ecNumber evidence="8">1.6.2.4</ecNumber>
    </recommendedName>
</protein>
<comment type="cofactor">
    <cofactor evidence="2">
        <name>FAD</name>
        <dbReference type="ChEBI" id="CHEBI:57692"/>
    </cofactor>
</comment>
<dbReference type="OrthoDB" id="1688044at2759"/>
<evidence type="ECO:0000256" key="8">
    <source>
        <dbReference type="ARBA" id="ARBA00023797"/>
    </source>
</evidence>
<dbReference type="InterPro" id="IPR003097">
    <property type="entry name" value="CysJ-like_FAD-binding"/>
</dbReference>
<name>A0A9W5TEI8_BABOV</name>
<feature type="transmembrane region" description="Helical" evidence="9">
    <location>
        <begin position="7"/>
        <end position="25"/>
    </location>
</feature>
<dbReference type="SUPFAM" id="SSF63380">
    <property type="entry name" value="Riboflavin synthase domain-like"/>
    <property type="match status" value="1"/>
</dbReference>
<dbReference type="Pfam" id="PF00175">
    <property type="entry name" value="NAD_binding_1"/>
    <property type="match status" value="1"/>
</dbReference>
<dbReference type="SUPFAM" id="SSF52343">
    <property type="entry name" value="Ferredoxin reductase-like, C-terminal NADP-linked domain"/>
    <property type="match status" value="1"/>
</dbReference>
<dbReference type="Gene3D" id="3.40.50.360">
    <property type="match status" value="1"/>
</dbReference>
<dbReference type="EC" id="1.6.2.4" evidence="8"/>
<dbReference type="InterPro" id="IPR039261">
    <property type="entry name" value="FNR_nucleotide-bd"/>
</dbReference>
<organism evidence="12 13">
    <name type="scientific">Babesia ovis</name>
    <dbReference type="NCBI Taxonomy" id="5869"/>
    <lineage>
        <taxon>Eukaryota</taxon>
        <taxon>Sar</taxon>
        <taxon>Alveolata</taxon>
        <taxon>Apicomplexa</taxon>
        <taxon>Aconoidasida</taxon>
        <taxon>Piroplasmida</taxon>
        <taxon>Babesiidae</taxon>
        <taxon>Babesia</taxon>
    </lineage>
</organism>
<evidence type="ECO:0000256" key="3">
    <source>
        <dbReference type="ARBA" id="ARBA00022630"/>
    </source>
</evidence>
<proteinExistence type="predicted"/>
<sequence length="670" mass="76447">MSHNSRLGFVVLTSGLLFCIAYYVWNFNRQDTEEAAQEDSENGTGDHDGINVVNDQIETVKTDVSGQIVVYYASQTGTAEKLAKVLAQCLSEWNPIFQHNAVNLEGFEEGTFLQPGTVAIFMVSTHDDGLFPDNAERFIRWLGYLEQEGIRLEGLEFCIFGLGSTEYPLFNNAAKTLDRLLKKLGANELHRIKLGDDATDLKNDFEEWRRDLCWSLANRLGIESIPFVSHQNVLQVNLGDTWRDRVPLELRYIRAGNLERDGPPSSANVICKQQWHCVDHSVIDNVNMTPNCEGTTMCLTIAPESGFSAAETLNILYANPPEVVNYFMDKLNLKEQDLEKTITFVPRNATVDTYTEFEPPFPIPCTIGDALRYYLDLTGLPDEDTLRDMGTFLQSNQACQWFNKLFQRKALFKVMREELHITLQEFVEIFMRDAVFNLGGFLQIVPKKIPKAYTVSSHPKTNKIDLTIKLVSYRNFTFKTFKSRIKKELGYEVIPGTERMFAKHRMYKGACTHHLSSLKTGDVIKLYKRPSAFSLIPDLATKPLVMIANGSGIAPFRAMWQDGNTEVQRMLFLGFRDEEHILYKDEIEQLKTMPNYSVHIAFSRVGKRIYVQHLLRNHVDEIGDILQWKGVICVCGSKPMGAQVKAILQHFIKTDIEGLKARQQYAEELW</sequence>
<dbReference type="InterPro" id="IPR029039">
    <property type="entry name" value="Flavoprotein-like_sf"/>
</dbReference>
<dbReference type="EMBL" id="BLIY01000024">
    <property type="protein sequence ID" value="GFE55773.1"/>
    <property type="molecule type" value="Genomic_DNA"/>
</dbReference>
<dbReference type="InterPro" id="IPR001094">
    <property type="entry name" value="Flavdoxin-like"/>
</dbReference>
<dbReference type="SUPFAM" id="SSF52218">
    <property type="entry name" value="Flavoproteins"/>
    <property type="match status" value="1"/>
</dbReference>
<dbReference type="InterPro" id="IPR001433">
    <property type="entry name" value="OxRdtase_FAD/NAD-bd"/>
</dbReference>
<feature type="domain" description="Flavodoxin-like" evidence="10">
    <location>
        <begin position="68"/>
        <end position="213"/>
    </location>
</feature>
<evidence type="ECO:0000259" key="10">
    <source>
        <dbReference type="PROSITE" id="PS50902"/>
    </source>
</evidence>
<dbReference type="InterPro" id="IPR023173">
    <property type="entry name" value="NADPH_Cyt_P450_Rdtase_alpha"/>
</dbReference>
<dbReference type="InterPro" id="IPR017938">
    <property type="entry name" value="Riboflavin_synthase-like_b-brl"/>
</dbReference>
<gene>
    <name evidence="12" type="ORF">BaOVIS_031770</name>
</gene>
<evidence type="ECO:0000313" key="13">
    <source>
        <dbReference type="Proteomes" id="UP001057455"/>
    </source>
</evidence>
<keyword evidence="3" id="KW-0285">Flavoprotein</keyword>
<dbReference type="GO" id="GO:0010181">
    <property type="term" value="F:FMN binding"/>
    <property type="evidence" value="ECO:0007669"/>
    <property type="project" value="InterPro"/>
</dbReference>
<accession>A0A9W5TEI8</accession>
<dbReference type="PANTHER" id="PTHR19384:SF17">
    <property type="entry name" value="NADPH--CYTOCHROME P450 REDUCTASE"/>
    <property type="match status" value="1"/>
</dbReference>
<evidence type="ECO:0000313" key="12">
    <source>
        <dbReference type="EMBL" id="GFE55773.1"/>
    </source>
</evidence>
<reference evidence="12" key="1">
    <citation type="submission" date="2019-12" db="EMBL/GenBank/DDBJ databases">
        <title>Genome sequence of Babesia ovis.</title>
        <authorList>
            <person name="Yamagishi J."/>
            <person name="Sevinc F."/>
            <person name="Xuan X."/>
        </authorList>
    </citation>
    <scope>NUCLEOTIDE SEQUENCE</scope>
    <source>
        <strain evidence="12">Selcuk</strain>
    </source>
</reference>
<dbReference type="Pfam" id="PF00667">
    <property type="entry name" value="FAD_binding_1"/>
    <property type="match status" value="1"/>
</dbReference>
<keyword evidence="4" id="KW-0288">FMN</keyword>
<dbReference type="PROSITE" id="PS50902">
    <property type="entry name" value="FLAVODOXIN_LIKE"/>
    <property type="match status" value="1"/>
</dbReference>
<dbReference type="PRINTS" id="PR00369">
    <property type="entry name" value="FLAVODOXIN"/>
</dbReference>
<keyword evidence="9" id="KW-0472">Membrane</keyword>
<keyword evidence="6" id="KW-0521">NADP</keyword>
<evidence type="ECO:0000256" key="6">
    <source>
        <dbReference type="ARBA" id="ARBA00022857"/>
    </source>
</evidence>
<evidence type="ECO:0000256" key="4">
    <source>
        <dbReference type="ARBA" id="ARBA00022643"/>
    </source>
</evidence>
<evidence type="ECO:0000256" key="2">
    <source>
        <dbReference type="ARBA" id="ARBA00001974"/>
    </source>
</evidence>
<dbReference type="Gene3D" id="1.20.990.10">
    <property type="entry name" value="NADPH-cytochrome p450 Reductase, Chain A, domain 3"/>
    <property type="match status" value="1"/>
</dbReference>
<keyword evidence="9" id="KW-1133">Transmembrane helix</keyword>